<keyword evidence="3" id="KW-0949">S-adenosyl-L-methionine</keyword>
<dbReference type="InterPro" id="IPR023885">
    <property type="entry name" value="4Fe4S-binding_SPASM_dom"/>
</dbReference>
<protein>
    <submittedName>
        <fullName evidence="9">Radical SAM protein</fullName>
    </submittedName>
</protein>
<dbReference type="Gene3D" id="3.20.20.70">
    <property type="entry name" value="Aldolase class I"/>
    <property type="match status" value="1"/>
</dbReference>
<keyword evidence="10" id="KW-1185">Reference proteome</keyword>
<dbReference type="Pfam" id="PF04055">
    <property type="entry name" value="Radical_SAM"/>
    <property type="match status" value="1"/>
</dbReference>
<dbReference type="PANTHER" id="PTHR43273">
    <property type="entry name" value="ANAEROBIC SULFATASE-MATURATING ENZYME HOMOLOG ASLB-RELATED"/>
    <property type="match status" value="1"/>
</dbReference>
<dbReference type="PROSITE" id="PS01305">
    <property type="entry name" value="MOAA_NIFB_PQQE"/>
    <property type="match status" value="1"/>
</dbReference>
<dbReference type="GO" id="GO:0046872">
    <property type="term" value="F:metal ion binding"/>
    <property type="evidence" value="ECO:0007669"/>
    <property type="project" value="UniProtKB-KW"/>
</dbReference>
<dbReference type="PROSITE" id="PS51918">
    <property type="entry name" value="RADICAL_SAM"/>
    <property type="match status" value="1"/>
</dbReference>
<dbReference type="EMBL" id="CP051428">
    <property type="protein sequence ID" value="QJC51171.1"/>
    <property type="molecule type" value="Genomic_DNA"/>
</dbReference>
<evidence type="ECO:0000256" key="7">
    <source>
        <dbReference type="ARBA" id="ARBA00023601"/>
    </source>
</evidence>
<keyword evidence="4" id="KW-0479">Metal-binding</keyword>
<feature type="domain" description="Radical SAM core" evidence="8">
    <location>
        <begin position="16"/>
        <end position="246"/>
    </location>
</feature>
<comment type="similarity">
    <text evidence="7">Belongs to the radical SAM superfamily. Anaerobic sulfatase-maturating enzyme family.</text>
</comment>
<evidence type="ECO:0000256" key="6">
    <source>
        <dbReference type="ARBA" id="ARBA00023014"/>
    </source>
</evidence>
<accession>A0A6H2GUR8</accession>
<evidence type="ECO:0000256" key="4">
    <source>
        <dbReference type="ARBA" id="ARBA00022723"/>
    </source>
</evidence>
<evidence type="ECO:0000256" key="3">
    <source>
        <dbReference type="ARBA" id="ARBA00022691"/>
    </source>
</evidence>
<organism evidence="9 10">
    <name type="scientific">Paenibacillus albicereus</name>
    <dbReference type="NCBI Taxonomy" id="2726185"/>
    <lineage>
        <taxon>Bacteria</taxon>
        <taxon>Bacillati</taxon>
        <taxon>Bacillota</taxon>
        <taxon>Bacilli</taxon>
        <taxon>Bacillales</taxon>
        <taxon>Paenibacillaceae</taxon>
        <taxon>Paenibacillus</taxon>
    </lineage>
</organism>
<keyword evidence="6" id="KW-0411">Iron-sulfur</keyword>
<name>A0A6H2GUR8_9BACL</name>
<dbReference type="SFLD" id="SFLDS00029">
    <property type="entry name" value="Radical_SAM"/>
    <property type="match status" value="1"/>
</dbReference>
<gene>
    <name evidence="9" type="ORF">HGI30_06060</name>
</gene>
<dbReference type="KEGG" id="palr:HGI30_06060"/>
<reference evidence="9 10" key="1">
    <citation type="submission" date="2020-04" db="EMBL/GenBank/DDBJ databases">
        <title>Novel Paenibacillus strain UniB2 isolated from commercial digestive syrup.</title>
        <authorList>
            <person name="Thorat V."/>
            <person name="Kirdat K."/>
            <person name="Tiwarekar B."/>
            <person name="Yadav A."/>
        </authorList>
    </citation>
    <scope>NUCLEOTIDE SEQUENCE [LARGE SCALE GENOMIC DNA]</scope>
    <source>
        <strain evidence="9 10">UniB2</strain>
    </source>
</reference>
<dbReference type="Proteomes" id="UP000502136">
    <property type="component" value="Chromosome"/>
</dbReference>
<evidence type="ECO:0000313" key="10">
    <source>
        <dbReference type="Proteomes" id="UP000502136"/>
    </source>
</evidence>
<dbReference type="SFLD" id="SFLDG01067">
    <property type="entry name" value="SPASM/twitch_domain_containing"/>
    <property type="match status" value="1"/>
</dbReference>
<dbReference type="SFLD" id="SFLDG01387">
    <property type="entry name" value="BtrN-like_SPASM_domain_contain"/>
    <property type="match status" value="1"/>
</dbReference>
<dbReference type="SUPFAM" id="SSF102114">
    <property type="entry name" value="Radical SAM enzymes"/>
    <property type="match status" value="1"/>
</dbReference>
<keyword evidence="5" id="KW-0408">Iron</keyword>
<dbReference type="InterPro" id="IPR007197">
    <property type="entry name" value="rSAM"/>
</dbReference>
<proteinExistence type="inferred from homology"/>
<evidence type="ECO:0000259" key="8">
    <source>
        <dbReference type="PROSITE" id="PS51918"/>
    </source>
</evidence>
<sequence>MSVNADSLARSAALSMSRPRWVWLQLLEACNLRCKMCYEWGDNGAYKERPVLKTLDIGVVRQIIEDCSPARPYYDLFGGEPLMYPHIDEVLHLIRHYGSQVAFPTNGTLLEKHAELIIETQPHRVWVSMDGPEAVNDAQRGRGVFKRAVKGLQKLHALREERGLEYPKIGIIFIITPLTYRHVEELFFDSIDISMLDSISLEFQSFITPDDHRDYRNILKEQFGVQTDAPASRGFVRSLSEFEGMDAKLIAAQASRIEEHCKEKGVYFNAYPQRMTEETVQLYFSGESARLSHAKKRCEFPWLSTEINARGDVTSCHALYDLSLGNVYEERLLDIWNGPRYKQYRNYLKKNAFPICQACCLNFKTTSAK</sequence>
<dbReference type="InterPro" id="IPR000385">
    <property type="entry name" value="MoaA_NifB_PqqE_Fe-S-bd_CS"/>
</dbReference>
<dbReference type="InterPro" id="IPR058240">
    <property type="entry name" value="rSAM_sf"/>
</dbReference>
<evidence type="ECO:0000313" key="9">
    <source>
        <dbReference type="EMBL" id="QJC51171.1"/>
    </source>
</evidence>
<evidence type="ECO:0000256" key="1">
    <source>
        <dbReference type="ARBA" id="ARBA00001966"/>
    </source>
</evidence>
<dbReference type="InterPro" id="IPR013785">
    <property type="entry name" value="Aldolase_TIM"/>
</dbReference>
<evidence type="ECO:0000256" key="5">
    <source>
        <dbReference type="ARBA" id="ARBA00023004"/>
    </source>
</evidence>
<evidence type="ECO:0000256" key="2">
    <source>
        <dbReference type="ARBA" id="ARBA00022485"/>
    </source>
</evidence>
<keyword evidence="2" id="KW-0004">4Fe-4S</keyword>
<dbReference type="AlphaFoldDB" id="A0A6H2GUR8"/>
<dbReference type="InterPro" id="IPR023867">
    <property type="entry name" value="Sulphatase_maturase_rSAM"/>
</dbReference>
<dbReference type="PANTHER" id="PTHR43273:SF3">
    <property type="entry name" value="ANAEROBIC SULFATASE-MATURATING ENZYME HOMOLOG ASLB-RELATED"/>
    <property type="match status" value="1"/>
</dbReference>
<dbReference type="GO" id="GO:0051539">
    <property type="term" value="F:4 iron, 4 sulfur cluster binding"/>
    <property type="evidence" value="ECO:0007669"/>
    <property type="project" value="UniProtKB-KW"/>
</dbReference>
<dbReference type="Pfam" id="PF13186">
    <property type="entry name" value="SPASM"/>
    <property type="match status" value="1"/>
</dbReference>
<dbReference type="RefSeq" id="WP_168906825.1">
    <property type="nucleotide sequence ID" value="NZ_CP051428.1"/>
</dbReference>
<dbReference type="CDD" id="cd01335">
    <property type="entry name" value="Radical_SAM"/>
    <property type="match status" value="1"/>
</dbReference>
<comment type="cofactor">
    <cofactor evidence="1">
        <name>[4Fe-4S] cluster</name>
        <dbReference type="ChEBI" id="CHEBI:49883"/>
    </cofactor>
</comment>
<dbReference type="InterPro" id="IPR034391">
    <property type="entry name" value="AdoMet-like_SPASM_containing"/>
</dbReference>
<dbReference type="GO" id="GO:0016491">
    <property type="term" value="F:oxidoreductase activity"/>
    <property type="evidence" value="ECO:0007669"/>
    <property type="project" value="InterPro"/>
</dbReference>
<dbReference type="CDD" id="cd21109">
    <property type="entry name" value="SPASM"/>
    <property type="match status" value="1"/>
</dbReference>